<gene>
    <name evidence="7" type="ORF">S01H4_48344</name>
</gene>
<dbReference type="GO" id="GO:0016491">
    <property type="term" value="F:oxidoreductase activity"/>
    <property type="evidence" value="ECO:0007669"/>
    <property type="project" value="UniProtKB-KW"/>
</dbReference>
<feature type="non-terminal residue" evidence="7">
    <location>
        <position position="1"/>
    </location>
</feature>
<dbReference type="AlphaFoldDB" id="X1D3Z3"/>
<keyword evidence="3" id="KW-0560">Oxidoreductase</keyword>
<dbReference type="GO" id="GO:0046872">
    <property type="term" value="F:metal ion binding"/>
    <property type="evidence" value="ECO:0007669"/>
    <property type="project" value="UniProtKB-KW"/>
</dbReference>
<dbReference type="PANTHER" id="PTHR43498:SF1">
    <property type="entry name" value="COB--COM HETERODISULFIDE REDUCTASE IRON-SULFUR SUBUNIT A"/>
    <property type="match status" value="1"/>
</dbReference>
<evidence type="ECO:0000259" key="6">
    <source>
        <dbReference type="PROSITE" id="PS51379"/>
    </source>
</evidence>
<evidence type="ECO:0000256" key="2">
    <source>
        <dbReference type="ARBA" id="ARBA00022723"/>
    </source>
</evidence>
<dbReference type="PROSITE" id="PS51379">
    <property type="entry name" value="4FE4S_FER_2"/>
    <property type="match status" value="1"/>
</dbReference>
<feature type="non-terminal residue" evidence="7">
    <location>
        <position position="276"/>
    </location>
</feature>
<keyword evidence="2" id="KW-0479">Metal-binding</keyword>
<dbReference type="GO" id="GO:0051539">
    <property type="term" value="F:4 iron, 4 sulfur cluster binding"/>
    <property type="evidence" value="ECO:0007669"/>
    <property type="project" value="UniProtKB-KW"/>
</dbReference>
<protein>
    <recommendedName>
        <fullName evidence="6">4Fe-4S ferredoxin-type domain-containing protein</fullName>
    </recommendedName>
</protein>
<accession>X1D3Z3</accession>
<dbReference type="PANTHER" id="PTHR43498">
    <property type="entry name" value="FERREDOXIN:COB-COM HETERODISULFIDE REDUCTASE SUBUNIT A"/>
    <property type="match status" value="1"/>
</dbReference>
<dbReference type="InterPro" id="IPR036188">
    <property type="entry name" value="FAD/NAD-bd_sf"/>
</dbReference>
<keyword evidence="5" id="KW-0411">Iron-sulfur</keyword>
<comment type="caution">
    <text evidence="7">The sequence shown here is derived from an EMBL/GenBank/DDBJ whole genome shotgun (WGS) entry which is preliminary data.</text>
</comment>
<evidence type="ECO:0000256" key="5">
    <source>
        <dbReference type="ARBA" id="ARBA00023014"/>
    </source>
</evidence>
<evidence type="ECO:0000256" key="3">
    <source>
        <dbReference type="ARBA" id="ARBA00023002"/>
    </source>
</evidence>
<keyword evidence="1" id="KW-0004">4Fe-4S</keyword>
<dbReference type="InterPro" id="IPR039650">
    <property type="entry name" value="HdrA-like"/>
</dbReference>
<organism evidence="7">
    <name type="scientific">marine sediment metagenome</name>
    <dbReference type="NCBI Taxonomy" id="412755"/>
    <lineage>
        <taxon>unclassified sequences</taxon>
        <taxon>metagenomes</taxon>
        <taxon>ecological metagenomes</taxon>
    </lineage>
</organism>
<feature type="domain" description="4Fe-4S ferredoxin-type" evidence="6">
    <location>
        <begin position="240"/>
        <end position="270"/>
    </location>
</feature>
<evidence type="ECO:0000256" key="4">
    <source>
        <dbReference type="ARBA" id="ARBA00023004"/>
    </source>
</evidence>
<evidence type="ECO:0000313" key="7">
    <source>
        <dbReference type="EMBL" id="GAG91221.1"/>
    </source>
</evidence>
<dbReference type="Pfam" id="PF13450">
    <property type="entry name" value="NAD_binding_8"/>
    <property type="match status" value="1"/>
</dbReference>
<dbReference type="Gene3D" id="3.50.50.60">
    <property type="entry name" value="FAD/NAD(P)-binding domain"/>
    <property type="match status" value="1"/>
</dbReference>
<dbReference type="SUPFAM" id="SSF54862">
    <property type="entry name" value="4Fe-4S ferredoxins"/>
    <property type="match status" value="1"/>
</dbReference>
<evidence type="ECO:0000256" key="1">
    <source>
        <dbReference type="ARBA" id="ARBA00022485"/>
    </source>
</evidence>
<dbReference type="EMBL" id="BART01027248">
    <property type="protein sequence ID" value="GAG91221.1"/>
    <property type="molecule type" value="Genomic_DNA"/>
</dbReference>
<name>X1D3Z3_9ZZZZ</name>
<sequence length="276" mass="31398">SEISRIGVIICNCNTEISSVINITALENYMNKLRKVVSVKIFENLCQQKNFKKIRNWVKDNFMNKIVIAACSPKTHQHLFERIFEDIVDRTNIEIANIREQCCWVHQSKINQIDPSLSLEKTKLLIEAAVERVNLQKKVKVKRVEIEKSCAILGGGIAGITLALNLSRAGIKVYLIEKSPTLGGKVARWHRIHNMGDCSICFISELIGELANEKNIKIFTNTEIKNVSGEVGNFTINMIKKPRYIDVKKCTGCKQCIDVCSIEKPNQYEFDLTNRK</sequence>
<dbReference type="SUPFAM" id="SSF51905">
    <property type="entry name" value="FAD/NAD(P)-binding domain"/>
    <property type="match status" value="1"/>
</dbReference>
<dbReference type="InterPro" id="IPR017896">
    <property type="entry name" value="4Fe4S_Fe-S-bd"/>
</dbReference>
<reference evidence="7" key="1">
    <citation type="journal article" date="2014" name="Front. Microbiol.">
        <title>High frequency of phylogenetically diverse reductive dehalogenase-homologous genes in deep subseafloor sedimentary metagenomes.</title>
        <authorList>
            <person name="Kawai M."/>
            <person name="Futagami T."/>
            <person name="Toyoda A."/>
            <person name="Takaki Y."/>
            <person name="Nishi S."/>
            <person name="Hori S."/>
            <person name="Arai W."/>
            <person name="Tsubouchi T."/>
            <person name="Morono Y."/>
            <person name="Uchiyama I."/>
            <person name="Ito T."/>
            <person name="Fujiyama A."/>
            <person name="Inagaki F."/>
            <person name="Takami H."/>
        </authorList>
    </citation>
    <scope>NUCLEOTIDE SEQUENCE</scope>
    <source>
        <strain evidence="7">Expedition CK06-06</strain>
    </source>
</reference>
<proteinExistence type="predicted"/>
<keyword evidence="4" id="KW-0408">Iron</keyword>